<feature type="region of interest" description="Disordered" evidence="1">
    <location>
        <begin position="261"/>
        <end position="442"/>
    </location>
</feature>
<feature type="region of interest" description="Disordered" evidence="1">
    <location>
        <begin position="1"/>
        <end position="118"/>
    </location>
</feature>
<feature type="compositionally biased region" description="Basic and acidic residues" evidence="1">
    <location>
        <begin position="365"/>
        <end position="381"/>
    </location>
</feature>
<feature type="compositionally biased region" description="Low complexity" evidence="1">
    <location>
        <begin position="15"/>
        <end position="34"/>
    </location>
</feature>
<feature type="compositionally biased region" description="Basic and acidic residues" evidence="1">
    <location>
        <begin position="50"/>
        <end position="67"/>
    </location>
</feature>
<sequence>MDATEKHCSRHQNDTDSSATTTTTTKKNSRQQQSFAEVVKGDVNTGSKTSHSEQERTNVKERNDDNTINRVSNHGNKGLHNGFSRRPRAVTTSDDATAPNGDEKESVQNRKGVNSKEDDNSLLEFVETLEMEANRLKTSTEARDTSNLRRLLTDLSYTLENRHAESMKLCGDADEIREKLETVRKILQDQINIGREEKTTNSDKNEDNKVGDTKAQVSLSNARAALARLALEVSQTSQLAAEVELAAAQAAVMAEDAEKEAAKVDDVIHTEEGTSETDGAAELEEDEHTDEEEEMDERQGKMKADDTDTKVGEDKIQDEERIPPIQDGGVDEKDAGTEKRHSPEESQDTNSKQEIASDENDVTDDVTKEDGDSSESNKEQSRSSSQASRPPSSTSRPASQGSQHDETTELSSPRPSSSRSSQRSQKPLEWPHYPLRLSHDEDDSVIGCIIRSNDDDIEENPNMFTCRLAPDLSSSVVGDCEELVSDVIMLAEVTSEEDYSKDDDFEEAAEEEDNNENAGSDDKEDENIKDVDKEQTQHEKGDEEGEEKLDEKGEENGEEEGEKTEGKEATAGEQGNNDVDLGGGTDDSGNQQKTRKREHRLVVAIPYTVTPRMASTRELVIKMKLDNEPTWSILPTLAQESVFPEHKARTYRIRIKGLE</sequence>
<feature type="compositionally biased region" description="Basic and acidic residues" evidence="1">
    <location>
        <begin position="526"/>
        <end position="541"/>
    </location>
</feature>
<dbReference type="EMBL" id="MRZV01000546">
    <property type="protein sequence ID" value="PIK47992.1"/>
    <property type="molecule type" value="Genomic_DNA"/>
</dbReference>
<reference evidence="2 3" key="1">
    <citation type="journal article" date="2017" name="PLoS Biol.">
        <title>The sea cucumber genome provides insights into morphological evolution and visceral regeneration.</title>
        <authorList>
            <person name="Zhang X."/>
            <person name="Sun L."/>
            <person name="Yuan J."/>
            <person name="Sun Y."/>
            <person name="Gao Y."/>
            <person name="Zhang L."/>
            <person name="Li S."/>
            <person name="Dai H."/>
            <person name="Hamel J.F."/>
            <person name="Liu C."/>
            <person name="Yu Y."/>
            <person name="Liu S."/>
            <person name="Lin W."/>
            <person name="Guo K."/>
            <person name="Jin S."/>
            <person name="Xu P."/>
            <person name="Storey K.B."/>
            <person name="Huan P."/>
            <person name="Zhang T."/>
            <person name="Zhou Y."/>
            <person name="Zhang J."/>
            <person name="Lin C."/>
            <person name="Li X."/>
            <person name="Xing L."/>
            <person name="Huo D."/>
            <person name="Sun M."/>
            <person name="Wang L."/>
            <person name="Mercier A."/>
            <person name="Li F."/>
            <person name="Yang H."/>
            <person name="Xiang J."/>
        </authorList>
    </citation>
    <scope>NUCLEOTIDE SEQUENCE [LARGE SCALE GENOMIC DNA]</scope>
    <source>
        <strain evidence="2">Shaxun</strain>
        <tissue evidence="2">Muscle</tissue>
    </source>
</reference>
<dbReference type="AlphaFoldDB" id="A0A2G8KJ15"/>
<name>A0A2G8KJ15_STIJA</name>
<feature type="region of interest" description="Disordered" evidence="1">
    <location>
        <begin position="492"/>
        <end position="597"/>
    </location>
</feature>
<evidence type="ECO:0000313" key="3">
    <source>
        <dbReference type="Proteomes" id="UP000230750"/>
    </source>
</evidence>
<proteinExistence type="predicted"/>
<keyword evidence="3" id="KW-1185">Reference proteome</keyword>
<comment type="caution">
    <text evidence="2">The sequence shown here is derived from an EMBL/GenBank/DDBJ whole genome shotgun (WGS) entry which is preliminary data.</text>
</comment>
<feature type="compositionally biased region" description="Acidic residues" evidence="1">
    <location>
        <begin position="494"/>
        <end position="515"/>
    </location>
</feature>
<accession>A0A2G8KJ15</accession>
<gene>
    <name evidence="2" type="ORF">BSL78_15140</name>
</gene>
<dbReference type="Proteomes" id="UP000230750">
    <property type="component" value="Unassembled WGS sequence"/>
</dbReference>
<feature type="compositionally biased region" description="Basic and acidic residues" evidence="1">
    <location>
        <begin position="297"/>
        <end position="322"/>
    </location>
</feature>
<feature type="compositionally biased region" description="Basic and acidic residues" evidence="1">
    <location>
        <begin position="101"/>
        <end position="118"/>
    </location>
</feature>
<feature type="compositionally biased region" description="Basic and acidic residues" evidence="1">
    <location>
        <begin position="261"/>
        <end position="272"/>
    </location>
</feature>
<feature type="compositionally biased region" description="Low complexity" evidence="1">
    <location>
        <begin position="411"/>
        <end position="425"/>
    </location>
</feature>
<protein>
    <submittedName>
        <fullName evidence="2">Uncharacterized protein</fullName>
    </submittedName>
</protein>
<feature type="compositionally biased region" description="Basic and acidic residues" evidence="1">
    <location>
        <begin position="330"/>
        <end position="344"/>
    </location>
</feature>
<evidence type="ECO:0000313" key="2">
    <source>
        <dbReference type="EMBL" id="PIK47992.1"/>
    </source>
</evidence>
<organism evidence="2 3">
    <name type="scientific">Stichopus japonicus</name>
    <name type="common">Sea cucumber</name>
    <dbReference type="NCBI Taxonomy" id="307972"/>
    <lineage>
        <taxon>Eukaryota</taxon>
        <taxon>Metazoa</taxon>
        <taxon>Echinodermata</taxon>
        <taxon>Eleutherozoa</taxon>
        <taxon>Echinozoa</taxon>
        <taxon>Holothuroidea</taxon>
        <taxon>Aspidochirotacea</taxon>
        <taxon>Aspidochirotida</taxon>
        <taxon>Stichopodidae</taxon>
        <taxon>Apostichopus</taxon>
    </lineage>
</organism>
<feature type="compositionally biased region" description="Basic and acidic residues" evidence="1">
    <location>
        <begin position="1"/>
        <end position="14"/>
    </location>
</feature>
<evidence type="ECO:0000256" key="1">
    <source>
        <dbReference type="SAM" id="MobiDB-lite"/>
    </source>
</evidence>
<feature type="compositionally biased region" description="Acidic residues" evidence="1">
    <location>
        <begin position="273"/>
        <end position="296"/>
    </location>
</feature>
<feature type="compositionally biased region" description="Low complexity" evidence="1">
    <location>
        <begin position="382"/>
        <end position="400"/>
    </location>
</feature>